<sequence>MSSKTVVIIGASFAGIPIAHSLLKDLPSVKVVLINPSSTFYFVIAAPRILAKPKAFRPEQYLLPIEKEFARYRKDAFEFVPGAATSIDTNAKTVTVDNERTIAFDYLVIASGSTTRSMTIEAETQVPFKPPQSGQVQPLIEEAQRKISQATKIVIAGAGPIGVETAGEIAEAAKERGATVHITLVSATERVLPMLKPRASEIAEQQLRQLKVEIVTSRKVTGATQAPGDSAWTVSLDNGQSLSADMYIPTVGIVPNNGFIPQEFLDSSGWVTVDGELRVQSKSHSTLPIFAAGDITNNSMRLSFKAVEQAAVVAANLKVEIAGKGKRRTYDQGNSMMMVVPVGSSGGTGQMFGWVPWNMLVKMVKAKDFLIGRAQGVISAS</sequence>
<dbReference type="AlphaFoldDB" id="Q0CBT8"/>
<evidence type="ECO:0000256" key="1">
    <source>
        <dbReference type="ARBA" id="ARBA00006442"/>
    </source>
</evidence>
<dbReference type="HOGENOM" id="CLU_019845_6_1_1"/>
<dbReference type="EMBL" id="CH476606">
    <property type="protein sequence ID" value="EAU30978.1"/>
    <property type="molecule type" value="Genomic_DNA"/>
</dbReference>
<protein>
    <recommendedName>
        <fullName evidence="5">FAD/NAD(P)-binding domain-containing protein</fullName>
    </recommendedName>
</protein>
<dbReference type="PRINTS" id="PR00368">
    <property type="entry name" value="FADPNR"/>
</dbReference>
<evidence type="ECO:0000313" key="6">
    <source>
        <dbReference type="EMBL" id="EAU30978.1"/>
    </source>
</evidence>
<dbReference type="SUPFAM" id="SSF51905">
    <property type="entry name" value="FAD/NAD(P)-binding domain"/>
    <property type="match status" value="1"/>
</dbReference>
<dbReference type="PANTHER" id="PTHR43735">
    <property type="entry name" value="APOPTOSIS-INDUCING FACTOR 1"/>
    <property type="match status" value="1"/>
</dbReference>
<dbReference type="InterPro" id="IPR036188">
    <property type="entry name" value="FAD/NAD-bd_sf"/>
</dbReference>
<proteinExistence type="inferred from homology"/>
<dbReference type="InterPro" id="IPR023753">
    <property type="entry name" value="FAD/NAD-binding_dom"/>
</dbReference>
<dbReference type="eggNOG" id="KOG2495">
    <property type="taxonomic scope" value="Eukaryota"/>
</dbReference>
<comment type="similarity">
    <text evidence="1">Belongs to the FAD-dependent oxidoreductase family.</text>
</comment>
<evidence type="ECO:0000313" key="7">
    <source>
        <dbReference type="Proteomes" id="UP000007963"/>
    </source>
</evidence>
<dbReference type="Proteomes" id="UP000007963">
    <property type="component" value="Unassembled WGS sequence"/>
</dbReference>
<dbReference type="GeneID" id="4323079"/>
<dbReference type="GO" id="GO:0004174">
    <property type="term" value="F:electron-transferring-flavoprotein dehydrogenase activity"/>
    <property type="evidence" value="ECO:0007669"/>
    <property type="project" value="TreeGrafter"/>
</dbReference>
<evidence type="ECO:0000256" key="2">
    <source>
        <dbReference type="ARBA" id="ARBA00022630"/>
    </source>
</evidence>
<dbReference type="GO" id="GO:0005737">
    <property type="term" value="C:cytoplasm"/>
    <property type="evidence" value="ECO:0007669"/>
    <property type="project" value="TreeGrafter"/>
</dbReference>
<name>Q0CBT8_ASPTN</name>
<dbReference type="OMA" id="PIPFKQS"/>
<keyword evidence="2" id="KW-0285">Flavoprotein</keyword>
<reference evidence="7" key="1">
    <citation type="submission" date="2005-09" db="EMBL/GenBank/DDBJ databases">
        <title>Annotation of the Aspergillus terreus NIH2624 genome.</title>
        <authorList>
            <person name="Birren B.W."/>
            <person name="Lander E.S."/>
            <person name="Galagan J.E."/>
            <person name="Nusbaum C."/>
            <person name="Devon K."/>
            <person name="Henn M."/>
            <person name="Ma L.-J."/>
            <person name="Jaffe D.B."/>
            <person name="Butler J."/>
            <person name="Alvarez P."/>
            <person name="Gnerre S."/>
            <person name="Grabherr M."/>
            <person name="Kleber M."/>
            <person name="Mauceli E.W."/>
            <person name="Brockman W."/>
            <person name="Rounsley S."/>
            <person name="Young S.K."/>
            <person name="LaButti K."/>
            <person name="Pushparaj V."/>
            <person name="DeCaprio D."/>
            <person name="Crawford M."/>
            <person name="Koehrsen M."/>
            <person name="Engels R."/>
            <person name="Montgomery P."/>
            <person name="Pearson M."/>
            <person name="Howarth C."/>
            <person name="Larson L."/>
            <person name="Luoma S."/>
            <person name="White J."/>
            <person name="Alvarado L."/>
            <person name="Kodira C.D."/>
            <person name="Zeng Q."/>
            <person name="Oleary S."/>
            <person name="Yandava C."/>
            <person name="Denning D.W."/>
            <person name="Nierman W.C."/>
            <person name="Milne T."/>
            <person name="Madden K."/>
        </authorList>
    </citation>
    <scope>NUCLEOTIDE SEQUENCE [LARGE SCALE GENOMIC DNA]</scope>
    <source>
        <strain evidence="7">NIH 2624 / FGSC A1156</strain>
    </source>
</reference>
<dbReference type="PANTHER" id="PTHR43735:SF3">
    <property type="entry name" value="FERROPTOSIS SUPPRESSOR PROTEIN 1"/>
    <property type="match status" value="1"/>
</dbReference>
<dbReference type="VEuPathDB" id="FungiDB:ATEG_08846"/>
<dbReference type="OrthoDB" id="202203at2759"/>
<keyword evidence="4" id="KW-0560">Oxidoreductase</keyword>
<dbReference type="Pfam" id="PF07992">
    <property type="entry name" value="Pyr_redox_2"/>
    <property type="match status" value="1"/>
</dbReference>
<gene>
    <name evidence="6" type="ORF">ATEG_08846</name>
</gene>
<keyword evidence="3" id="KW-0274">FAD</keyword>
<evidence type="ECO:0000259" key="5">
    <source>
        <dbReference type="Pfam" id="PF07992"/>
    </source>
</evidence>
<feature type="domain" description="FAD/NAD(P)-binding" evidence="5">
    <location>
        <begin position="5"/>
        <end position="310"/>
    </location>
</feature>
<evidence type="ECO:0000256" key="3">
    <source>
        <dbReference type="ARBA" id="ARBA00022827"/>
    </source>
</evidence>
<dbReference type="GO" id="GO:0050660">
    <property type="term" value="F:flavin adenine dinucleotide binding"/>
    <property type="evidence" value="ECO:0007669"/>
    <property type="project" value="TreeGrafter"/>
</dbReference>
<dbReference type="STRING" id="341663.Q0CBT8"/>
<dbReference type="RefSeq" id="XP_001217432.1">
    <property type="nucleotide sequence ID" value="XM_001217431.1"/>
</dbReference>
<accession>Q0CBT8</accession>
<evidence type="ECO:0000256" key="4">
    <source>
        <dbReference type="ARBA" id="ARBA00023002"/>
    </source>
</evidence>
<organism evidence="6 7">
    <name type="scientific">Aspergillus terreus (strain NIH 2624 / FGSC A1156)</name>
    <dbReference type="NCBI Taxonomy" id="341663"/>
    <lineage>
        <taxon>Eukaryota</taxon>
        <taxon>Fungi</taxon>
        <taxon>Dikarya</taxon>
        <taxon>Ascomycota</taxon>
        <taxon>Pezizomycotina</taxon>
        <taxon>Eurotiomycetes</taxon>
        <taxon>Eurotiomycetidae</taxon>
        <taxon>Eurotiales</taxon>
        <taxon>Aspergillaceae</taxon>
        <taxon>Aspergillus</taxon>
        <taxon>Aspergillus subgen. Circumdati</taxon>
    </lineage>
</organism>
<dbReference type="Gene3D" id="3.50.50.100">
    <property type="match status" value="1"/>
</dbReference>